<evidence type="ECO:0000313" key="1">
    <source>
        <dbReference type="EMBL" id="KAJ2963201.1"/>
    </source>
</evidence>
<proteinExistence type="predicted"/>
<evidence type="ECO:0000313" key="2">
    <source>
        <dbReference type="Proteomes" id="UP001143910"/>
    </source>
</evidence>
<name>A0ACC1MD61_9HYPO</name>
<keyword evidence="2" id="KW-1185">Reference proteome</keyword>
<accession>A0ACC1MD61</accession>
<gene>
    <name evidence="1" type="ORF">NQ176_g10877</name>
</gene>
<organism evidence="1 2">
    <name type="scientific">Zarea fungicola</name>
    <dbReference type="NCBI Taxonomy" id="93591"/>
    <lineage>
        <taxon>Eukaryota</taxon>
        <taxon>Fungi</taxon>
        <taxon>Dikarya</taxon>
        <taxon>Ascomycota</taxon>
        <taxon>Pezizomycotina</taxon>
        <taxon>Sordariomycetes</taxon>
        <taxon>Hypocreomycetidae</taxon>
        <taxon>Hypocreales</taxon>
        <taxon>Cordycipitaceae</taxon>
        <taxon>Zarea</taxon>
    </lineage>
</organism>
<reference evidence="1" key="1">
    <citation type="submission" date="2022-08" db="EMBL/GenBank/DDBJ databases">
        <title>Genome Sequence of Lecanicillium fungicola.</title>
        <authorList>
            <person name="Buettner E."/>
        </authorList>
    </citation>
    <scope>NUCLEOTIDE SEQUENCE</scope>
    <source>
        <strain evidence="1">Babe33</strain>
    </source>
</reference>
<dbReference type="Proteomes" id="UP001143910">
    <property type="component" value="Unassembled WGS sequence"/>
</dbReference>
<protein>
    <submittedName>
        <fullName evidence="1">Uncharacterized protein</fullName>
    </submittedName>
</protein>
<sequence length="289" mass="31346">MEMSFGAVARIRGLAESTPREKDAGGGQEDVSEHWPLTGKLELDGVTAVYKPESEKPHTALDNISFTVEPGDTVGIVGRTGSGKSSLLLALLHLVEYSGTIRLDGRDIKTVERKLLRTRITTVPQGGLELLGSVRFNMDPFKFGPRQEQDAYPNDEDLATILRCVGLWSTIAEAGGLDVTMAKLKLSHGQRQLFQLARAILHHEVTGSKLLLMDEGTASMDAETETRVRHVMAEAFSACTKVIISHRSTLLAAAQVVVRLDQGRARVTRQDGIDGEKSSENGEGGSSRL</sequence>
<comment type="caution">
    <text evidence="1">The sequence shown here is derived from an EMBL/GenBank/DDBJ whole genome shotgun (WGS) entry which is preliminary data.</text>
</comment>
<dbReference type="EMBL" id="JANJQO010003237">
    <property type="protein sequence ID" value="KAJ2963201.1"/>
    <property type="molecule type" value="Genomic_DNA"/>
</dbReference>